<keyword evidence="2" id="KW-1185">Reference proteome</keyword>
<name>A0A371FI15_MUCPR</name>
<proteinExistence type="predicted"/>
<evidence type="ECO:0000313" key="2">
    <source>
        <dbReference type="Proteomes" id="UP000257109"/>
    </source>
</evidence>
<gene>
    <name evidence="1" type="ORF">CR513_41848</name>
</gene>
<feature type="non-terminal residue" evidence="1">
    <location>
        <position position="1"/>
    </location>
</feature>
<dbReference type="EMBL" id="QJKJ01009025">
    <property type="protein sequence ID" value="RDX77948.1"/>
    <property type="molecule type" value="Genomic_DNA"/>
</dbReference>
<accession>A0A371FI15</accession>
<reference evidence="1" key="1">
    <citation type="submission" date="2018-05" db="EMBL/GenBank/DDBJ databases">
        <title>Draft genome of Mucuna pruriens seed.</title>
        <authorList>
            <person name="Nnadi N.E."/>
            <person name="Vos R."/>
            <person name="Hasami M.H."/>
            <person name="Devisetty U.K."/>
            <person name="Aguiy J.C."/>
        </authorList>
    </citation>
    <scope>NUCLEOTIDE SEQUENCE [LARGE SCALE GENOMIC DNA]</scope>
    <source>
        <strain evidence="1">JCA_2017</strain>
    </source>
</reference>
<dbReference type="OrthoDB" id="1687948at2759"/>
<comment type="caution">
    <text evidence="1">The sequence shown here is derived from an EMBL/GenBank/DDBJ whole genome shotgun (WGS) entry which is preliminary data.</text>
</comment>
<dbReference type="AlphaFoldDB" id="A0A371FI15"/>
<evidence type="ECO:0000313" key="1">
    <source>
        <dbReference type="EMBL" id="RDX77948.1"/>
    </source>
</evidence>
<protein>
    <submittedName>
        <fullName evidence="1">Uncharacterized protein</fullName>
    </submittedName>
</protein>
<dbReference type="Proteomes" id="UP000257109">
    <property type="component" value="Unassembled WGS sequence"/>
</dbReference>
<organism evidence="1 2">
    <name type="scientific">Mucuna pruriens</name>
    <name type="common">Velvet bean</name>
    <name type="synonym">Dolichos pruriens</name>
    <dbReference type="NCBI Taxonomy" id="157652"/>
    <lineage>
        <taxon>Eukaryota</taxon>
        <taxon>Viridiplantae</taxon>
        <taxon>Streptophyta</taxon>
        <taxon>Embryophyta</taxon>
        <taxon>Tracheophyta</taxon>
        <taxon>Spermatophyta</taxon>
        <taxon>Magnoliopsida</taxon>
        <taxon>eudicotyledons</taxon>
        <taxon>Gunneridae</taxon>
        <taxon>Pentapetalae</taxon>
        <taxon>rosids</taxon>
        <taxon>fabids</taxon>
        <taxon>Fabales</taxon>
        <taxon>Fabaceae</taxon>
        <taxon>Papilionoideae</taxon>
        <taxon>50 kb inversion clade</taxon>
        <taxon>NPAAA clade</taxon>
        <taxon>indigoferoid/millettioid clade</taxon>
        <taxon>Phaseoleae</taxon>
        <taxon>Mucuna</taxon>
    </lineage>
</organism>
<sequence>MSFELPTEIKTRNKNVIPDSGYVPSSKGVYPLYEALGIYDIKSHPIAHCTQSLTSTQVKSSNLSYKKKLY</sequence>